<dbReference type="SUPFAM" id="SSF47384">
    <property type="entry name" value="Homodimeric domain of signal transducing histidine kinase"/>
    <property type="match status" value="1"/>
</dbReference>
<dbReference type="InterPro" id="IPR052023">
    <property type="entry name" value="Histidine_kinase_KdpD"/>
</dbReference>
<dbReference type="Gene3D" id="1.20.120.620">
    <property type="entry name" value="Backbone structure of the membrane domain of e. Coli histidine kinase receptor kdpd"/>
    <property type="match status" value="1"/>
</dbReference>
<dbReference type="InterPro" id="IPR036097">
    <property type="entry name" value="HisK_dim/P_sf"/>
</dbReference>
<comment type="caution">
    <text evidence="15">The sequence shown here is derived from an EMBL/GenBank/DDBJ whole genome shotgun (WGS) entry which is preliminary data.</text>
</comment>
<comment type="subcellular location">
    <subcellularLocation>
        <location evidence="2">Membrane</location>
        <topology evidence="2">Multi-pass membrane protein</topology>
    </subcellularLocation>
</comment>
<evidence type="ECO:0000256" key="6">
    <source>
        <dbReference type="ARBA" id="ARBA00022692"/>
    </source>
</evidence>
<dbReference type="InterPro" id="IPR005467">
    <property type="entry name" value="His_kinase_dom"/>
</dbReference>
<organism evidence="15 16">
    <name type="scientific">Rheinheimera tilapiae</name>
    <dbReference type="NCBI Taxonomy" id="875043"/>
    <lineage>
        <taxon>Bacteria</taxon>
        <taxon>Pseudomonadati</taxon>
        <taxon>Pseudomonadota</taxon>
        <taxon>Gammaproteobacteria</taxon>
        <taxon>Chromatiales</taxon>
        <taxon>Chromatiaceae</taxon>
        <taxon>Rheinheimera</taxon>
    </lineage>
</organism>
<dbReference type="SUPFAM" id="SSF55874">
    <property type="entry name" value="ATPase domain of HSP90 chaperone/DNA topoisomerase II/histidine kinase"/>
    <property type="match status" value="1"/>
</dbReference>
<feature type="transmembrane region" description="Helical" evidence="13">
    <location>
        <begin position="93"/>
        <end position="112"/>
    </location>
</feature>
<feature type="domain" description="Histidine kinase" evidence="14">
    <location>
        <begin position="142"/>
        <end position="337"/>
    </location>
</feature>
<evidence type="ECO:0000256" key="3">
    <source>
        <dbReference type="ARBA" id="ARBA00012438"/>
    </source>
</evidence>
<evidence type="ECO:0000256" key="9">
    <source>
        <dbReference type="ARBA" id="ARBA00022840"/>
    </source>
</evidence>
<evidence type="ECO:0000256" key="4">
    <source>
        <dbReference type="ARBA" id="ARBA00022553"/>
    </source>
</evidence>
<gene>
    <name evidence="15" type="ORF">ACFFJP_01515</name>
</gene>
<dbReference type="EMBL" id="JBHLXP010000001">
    <property type="protein sequence ID" value="MFC0046965.1"/>
    <property type="molecule type" value="Genomic_DNA"/>
</dbReference>
<evidence type="ECO:0000256" key="10">
    <source>
        <dbReference type="ARBA" id="ARBA00022989"/>
    </source>
</evidence>
<dbReference type="EC" id="2.7.13.3" evidence="3"/>
<evidence type="ECO:0000256" key="1">
    <source>
        <dbReference type="ARBA" id="ARBA00000085"/>
    </source>
</evidence>
<accession>A0ABV6B7V4</accession>
<evidence type="ECO:0000313" key="16">
    <source>
        <dbReference type="Proteomes" id="UP001589813"/>
    </source>
</evidence>
<evidence type="ECO:0000256" key="13">
    <source>
        <dbReference type="SAM" id="Phobius"/>
    </source>
</evidence>
<dbReference type="PANTHER" id="PTHR45569">
    <property type="entry name" value="SENSOR PROTEIN KDPD"/>
    <property type="match status" value="1"/>
</dbReference>
<feature type="transmembrane region" description="Helical" evidence="13">
    <location>
        <begin position="16"/>
        <end position="35"/>
    </location>
</feature>
<keyword evidence="6 13" id="KW-0812">Transmembrane</keyword>
<evidence type="ECO:0000256" key="2">
    <source>
        <dbReference type="ARBA" id="ARBA00004141"/>
    </source>
</evidence>
<dbReference type="Gene3D" id="3.30.565.10">
    <property type="entry name" value="Histidine kinase-like ATPase, C-terminal domain"/>
    <property type="match status" value="1"/>
</dbReference>
<name>A0ABV6B7V4_9GAMM</name>
<keyword evidence="12 13" id="KW-0472">Membrane</keyword>
<evidence type="ECO:0000256" key="8">
    <source>
        <dbReference type="ARBA" id="ARBA00022777"/>
    </source>
</evidence>
<dbReference type="InterPro" id="IPR025201">
    <property type="entry name" value="KdpD_TM"/>
</dbReference>
<dbReference type="CDD" id="cd00082">
    <property type="entry name" value="HisKA"/>
    <property type="match status" value="1"/>
</dbReference>
<evidence type="ECO:0000256" key="12">
    <source>
        <dbReference type="ARBA" id="ARBA00023136"/>
    </source>
</evidence>
<evidence type="ECO:0000256" key="7">
    <source>
        <dbReference type="ARBA" id="ARBA00022741"/>
    </source>
</evidence>
<reference evidence="15 16" key="1">
    <citation type="submission" date="2024-09" db="EMBL/GenBank/DDBJ databases">
        <authorList>
            <person name="Sun Q."/>
            <person name="Mori K."/>
        </authorList>
    </citation>
    <scope>NUCLEOTIDE SEQUENCE [LARGE SCALE GENOMIC DNA]</scope>
    <source>
        <strain evidence="15 16">KCTC 23315</strain>
    </source>
</reference>
<dbReference type="InterPro" id="IPR036890">
    <property type="entry name" value="HATPase_C_sf"/>
</dbReference>
<evidence type="ECO:0000256" key="11">
    <source>
        <dbReference type="ARBA" id="ARBA00023012"/>
    </source>
</evidence>
<dbReference type="InterPro" id="IPR003661">
    <property type="entry name" value="HisK_dim/P_dom"/>
</dbReference>
<keyword evidence="10 13" id="KW-1133">Transmembrane helix</keyword>
<keyword evidence="11" id="KW-0902">Two-component regulatory system</keyword>
<keyword evidence="9" id="KW-0067">ATP-binding</keyword>
<dbReference type="Proteomes" id="UP001589813">
    <property type="component" value="Unassembled WGS sequence"/>
</dbReference>
<dbReference type="PROSITE" id="PS50109">
    <property type="entry name" value="HIS_KIN"/>
    <property type="match status" value="1"/>
</dbReference>
<protein>
    <recommendedName>
        <fullName evidence="3">histidine kinase</fullName>
        <ecNumber evidence="3">2.7.13.3</ecNumber>
    </recommendedName>
</protein>
<comment type="catalytic activity">
    <reaction evidence="1">
        <text>ATP + protein L-histidine = ADP + protein N-phospho-L-histidine.</text>
        <dbReference type="EC" id="2.7.13.3"/>
    </reaction>
</comment>
<keyword evidence="7" id="KW-0547">Nucleotide-binding</keyword>
<dbReference type="InterPro" id="IPR038318">
    <property type="entry name" value="KdpD_sf"/>
</dbReference>
<evidence type="ECO:0000313" key="15">
    <source>
        <dbReference type="EMBL" id="MFC0046965.1"/>
    </source>
</evidence>
<evidence type="ECO:0000259" key="14">
    <source>
        <dbReference type="PROSITE" id="PS50109"/>
    </source>
</evidence>
<evidence type="ECO:0000256" key="5">
    <source>
        <dbReference type="ARBA" id="ARBA00022679"/>
    </source>
</evidence>
<keyword evidence="8" id="KW-0418">Kinase</keyword>
<keyword evidence="5" id="KW-0808">Transferase</keyword>
<dbReference type="Pfam" id="PF00512">
    <property type="entry name" value="HisKA"/>
    <property type="match status" value="1"/>
</dbReference>
<dbReference type="SMART" id="SM00388">
    <property type="entry name" value="HisKA"/>
    <property type="match status" value="1"/>
</dbReference>
<sequence length="337" mass="37511">MALAYLQKNSGWRHSLLWSVSGILLLPVLGCLLLIPLREAISPTDVAMLLLLWISAMALQFGKAPAMLTTIWSVLLLNWCFVPPYYTLNVHDISNFISFFVMAAFGVFISYLSDRLRQQLHTSAQQQLQVELEQQRAVLLRSLSHDLRTPLATIMGASSMLADTDLQLSAEQRQQQAQNIYQQSLLLNQHFEKVLELSKAQLMRDSLRISVFSADDLIAGALARRSDDAGLMPVCLRPEGAAQQLSGDLELLEMALANLLENAHRHGAPPYQLVFSAADGHYQLRLHNAPGEKRQTQRDSGTGLGLRICQTVAALHRGRFVLEHNATGVTALLEWPQ</sequence>
<keyword evidence="4" id="KW-0597">Phosphoprotein</keyword>
<dbReference type="Gene3D" id="1.10.287.130">
    <property type="match status" value="1"/>
</dbReference>
<dbReference type="RefSeq" id="WP_377239735.1">
    <property type="nucleotide sequence ID" value="NZ_JBHLXP010000001.1"/>
</dbReference>
<keyword evidence="16" id="KW-1185">Reference proteome</keyword>
<dbReference type="Pfam" id="PF13493">
    <property type="entry name" value="DUF4118"/>
    <property type="match status" value="1"/>
</dbReference>
<dbReference type="PANTHER" id="PTHR45569:SF1">
    <property type="entry name" value="SENSOR PROTEIN KDPD"/>
    <property type="match status" value="1"/>
</dbReference>
<proteinExistence type="predicted"/>